<proteinExistence type="predicted"/>
<evidence type="ECO:0000313" key="3">
    <source>
        <dbReference type="Proteomes" id="UP000199317"/>
    </source>
</evidence>
<sequence length="65" mass="6887">MATPNYGYEKRQRELAKKKKKEEKALAKNQRKTGEHAPESGEDGEAVSSGEEGGTNAPEGSGPAA</sequence>
<dbReference type="Proteomes" id="UP000199317">
    <property type="component" value="Unassembled WGS sequence"/>
</dbReference>
<keyword evidence="3" id="KW-1185">Reference proteome</keyword>
<feature type="region of interest" description="Disordered" evidence="1">
    <location>
        <begin position="1"/>
        <end position="65"/>
    </location>
</feature>
<feature type="compositionally biased region" description="Basic and acidic residues" evidence="1">
    <location>
        <begin position="22"/>
        <end position="39"/>
    </location>
</feature>
<name>A0A1H0LW36_9BURK</name>
<reference evidence="3" key="1">
    <citation type="submission" date="2016-10" db="EMBL/GenBank/DDBJ databases">
        <authorList>
            <person name="Varghese N."/>
            <person name="Submissions S."/>
        </authorList>
    </citation>
    <scope>NUCLEOTIDE SEQUENCE [LARGE SCALE GENOMIC DNA]</scope>
    <source>
        <strain evidence="3">DSM 17101</strain>
    </source>
</reference>
<gene>
    <name evidence="2" type="ORF">SAMN04489708_1039</name>
</gene>
<protein>
    <submittedName>
        <fullName evidence="2">Uncharacterized protein</fullName>
    </submittedName>
</protein>
<dbReference type="OrthoDB" id="9923482at2"/>
<accession>A0A1H0LW36</accession>
<evidence type="ECO:0000256" key="1">
    <source>
        <dbReference type="SAM" id="MobiDB-lite"/>
    </source>
</evidence>
<dbReference type="EMBL" id="FNJL01000003">
    <property type="protein sequence ID" value="SDO72335.1"/>
    <property type="molecule type" value="Genomic_DNA"/>
</dbReference>
<evidence type="ECO:0000313" key="2">
    <source>
        <dbReference type="EMBL" id="SDO72335.1"/>
    </source>
</evidence>
<organism evidence="2 3">
    <name type="scientific">Paracidovorax cattleyae</name>
    <dbReference type="NCBI Taxonomy" id="80868"/>
    <lineage>
        <taxon>Bacteria</taxon>
        <taxon>Pseudomonadati</taxon>
        <taxon>Pseudomonadota</taxon>
        <taxon>Betaproteobacteria</taxon>
        <taxon>Burkholderiales</taxon>
        <taxon>Comamonadaceae</taxon>
        <taxon>Paracidovorax</taxon>
    </lineage>
</organism>
<dbReference type="AlphaFoldDB" id="A0A1H0LW36"/>
<dbReference type="RefSeq" id="WP_092832186.1">
    <property type="nucleotide sequence ID" value="NZ_CP028290.1"/>
</dbReference>